<sequence length="77" mass="8185">MTLSDKEKLWKSGKVFGEDCQHFGFGTTLGRSGFGALAKIGPVGPDCQGPSPDTNQNNSLAACFPMAPKICAEYQEC</sequence>
<dbReference type="AlphaFoldDB" id="A0A1C2IL79"/>
<protein>
    <submittedName>
        <fullName evidence="1">Uncharacterized protein</fullName>
    </submittedName>
</protein>
<evidence type="ECO:0000313" key="1">
    <source>
        <dbReference type="EMBL" id="OCX76743.1"/>
    </source>
</evidence>
<reference evidence="1 2" key="1">
    <citation type="journal article" date="2016" name="Int. J. Mol. Sci.">
        <title>Comparative genomics of the extreme acidophile Acidithiobacillus thiooxidans reveals intraspecific divergence and niche adaptation.</title>
        <authorList>
            <person name="Zhang X."/>
            <person name="Feng X."/>
            <person name="Tao J."/>
            <person name="Ma L."/>
            <person name="Xiao Y."/>
            <person name="Liang Y."/>
            <person name="Liu X."/>
            <person name="Yin H."/>
        </authorList>
    </citation>
    <scope>NUCLEOTIDE SEQUENCE [LARGE SCALE GENOMIC DNA]</scope>
    <source>
        <strain evidence="1 2">A02</strain>
    </source>
</reference>
<proteinExistence type="predicted"/>
<dbReference type="Proteomes" id="UP000094893">
    <property type="component" value="Unassembled WGS sequence"/>
</dbReference>
<comment type="caution">
    <text evidence="1">The sequence shown here is derived from an EMBL/GenBank/DDBJ whole genome shotgun (WGS) entry which is preliminary data.</text>
</comment>
<gene>
    <name evidence="1" type="ORF">A6P07_01815</name>
</gene>
<name>A0A1C2IL79_ACITH</name>
<organism evidence="1 2">
    <name type="scientific">Acidithiobacillus thiooxidans</name>
    <name type="common">Thiobacillus thiooxidans</name>
    <dbReference type="NCBI Taxonomy" id="930"/>
    <lineage>
        <taxon>Bacteria</taxon>
        <taxon>Pseudomonadati</taxon>
        <taxon>Pseudomonadota</taxon>
        <taxon>Acidithiobacillia</taxon>
        <taxon>Acidithiobacillales</taxon>
        <taxon>Acidithiobacillaceae</taxon>
        <taxon>Acidithiobacillus</taxon>
    </lineage>
</organism>
<accession>A0A1C2IL79</accession>
<dbReference type="EMBL" id="LWSA01000020">
    <property type="protein sequence ID" value="OCX76743.1"/>
    <property type="molecule type" value="Genomic_DNA"/>
</dbReference>
<evidence type="ECO:0000313" key="2">
    <source>
        <dbReference type="Proteomes" id="UP000094893"/>
    </source>
</evidence>